<dbReference type="STRING" id="521096.Tpau_0577"/>
<sequence length="228" mass="23537">MEGKGDGALSIRQRTLGEIAAAADLTAADVVALSGISRSTIWRLWSDAGWLGKISGANANLLAAVVPGVRPYAARAADSVAVQRSAEVCEQAGLEVDWVRVGEMVDNGAAARDLVPAMTAAVAMAGGTRDAAQALARCWGKSADGVCDAIFRPADDGGVFVDPTAVLQGAERIVDGPANDEPRAVIGRGMALHRLTRNCGYEHAPTEQRNGFPLSSAFKHRGAVTGGC</sequence>
<dbReference type="Proteomes" id="UP000001213">
    <property type="component" value="Chromosome"/>
</dbReference>
<gene>
    <name evidence="1" type="ordered locus">Tpau_0577</name>
</gene>
<organism evidence="1 2">
    <name type="scientific">Tsukamurella paurometabola (strain ATCC 8368 / DSM 20162 / CCUG 35730 / CIP 100753 / JCM 10117 / KCTC 9821 / NBRC 16120 / NCIMB 702349 / NCTC 13040)</name>
    <name type="common">Corynebacterium paurometabolum</name>
    <dbReference type="NCBI Taxonomy" id="521096"/>
    <lineage>
        <taxon>Bacteria</taxon>
        <taxon>Bacillati</taxon>
        <taxon>Actinomycetota</taxon>
        <taxon>Actinomycetes</taxon>
        <taxon>Mycobacteriales</taxon>
        <taxon>Tsukamurellaceae</taxon>
        <taxon>Tsukamurella</taxon>
    </lineage>
</organism>
<reference evidence="1 2" key="2">
    <citation type="journal article" date="2011" name="Stand. Genomic Sci.">
        <title>Complete genome sequence of Tsukamurella paurometabola type strain (no. 33).</title>
        <authorList>
            <person name="Munk A.C."/>
            <person name="Lapidus A."/>
            <person name="Lucas S."/>
            <person name="Nolan M."/>
            <person name="Tice H."/>
            <person name="Cheng J.F."/>
            <person name="Del Rio T.G."/>
            <person name="Goodwin L."/>
            <person name="Pitluck S."/>
            <person name="Liolios K."/>
            <person name="Huntemann M."/>
            <person name="Ivanova N."/>
            <person name="Mavromatis K."/>
            <person name="Mikhailova N."/>
            <person name="Pati A."/>
            <person name="Chen A."/>
            <person name="Palaniappan K."/>
            <person name="Tapia R."/>
            <person name="Han C."/>
            <person name="Land M."/>
            <person name="Hauser L."/>
            <person name="Chang Y.J."/>
            <person name="Jeffries C.D."/>
            <person name="Brettin T."/>
            <person name="Yasawong M."/>
            <person name="Brambilla E.M."/>
            <person name="Rohde M."/>
            <person name="Sikorski J."/>
            <person name="Goker M."/>
            <person name="Detter J.C."/>
            <person name="Woyke T."/>
            <person name="Bristow J."/>
            <person name="Eisen J.A."/>
            <person name="Markowitz V."/>
            <person name="Hugenholtz P."/>
            <person name="Kyrpides N.C."/>
            <person name="Klenk H.P."/>
        </authorList>
    </citation>
    <scope>NUCLEOTIDE SEQUENCE [LARGE SCALE GENOMIC DNA]</scope>
    <source>
        <strain evidence="2">ATCC 8368 / DSM 20162 / CCUG 35730 / CIP 100753 / JCM 10117 / KCTC 9821 / NBRC 16120 / NCIMB 702349 / NCTC 13040</strain>
    </source>
</reference>
<dbReference type="AlphaFoldDB" id="D5USF0"/>
<protein>
    <submittedName>
        <fullName evidence="1">Uncharacterized protein</fullName>
    </submittedName>
</protein>
<dbReference type="RefSeq" id="WP_013125259.1">
    <property type="nucleotide sequence ID" value="NC_014158.1"/>
</dbReference>
<dbReference type="HOGENOM" id="CLU_1214348_0_0_11"/>
<proteinExistence type="predicted"/>
<keyword evidence="2" id="KW-1185">Reference proteome</keyword>
<dbReference type="KEGG" id="tpr:Tpau_0577"/>
<evidence type="ECO:0000313" key="1">
    <source>
        <dbReference type="EMBL" id="ADG77217.1"/>
    </source>
</evidence>
<reference evidence="2" key="1">
    <citation type="submission" date="2010-03" db="EMBL/GenBank/DDBJ databases">
        <title>The complete chromosome of Tsukamurella paurometabola DSM 20162.</title>
        <authorList>
            <consortium name="US DOE Joint Genome Institute (JGI-PGF)"/>
            <person name="Lucas S."/>
            <person name="Copeland A."/>
            <person name="Lapidus A."/>
            <person name="Glavina del Rio T."/>
            <person name="Dalin E."/>
            <person name="Tice H."/>
            <person name="Bruce D."/>
            <person name="Goodwin L."/>
            <person name="Pitluck S."/>
            <person name="Kyrpides N."/>
            <person name="Mavromatis K."/>
            <person name="Ivanova N."/>
            <person name="Mikhailova N."/>
            <person name="Munk A.C."/>
            <person name="Brettin T."/>
            <person name="Detter J.C."/>
            <person name="Tapia R."/>
            <person name="Han C."/>
            <person name="Larimer F."/>
            <person name="Land M."/>
            <person name="Hauser L."/>
            <person name="Markowitz V."/>
            <person name="Cheng J.-F."/>
            <person name="Hugenholtz P."/>
            <person name="Woyke T."/>
            <person name="Wu D."/>
            <person name="Jando M."/>
            <person name="Brambilla E."/>
            <person name="Klenk H.-P."/>
            <person name="Eisen J.A."/>
        </authorList>
    </citation>
    <scope>NUCLEOTIDE SEQUENCE [LARGE SCALE GENOMIC DNA]</scope>
    <source>
        <strain evidence="2">ATCC 8368 / DSM 20162 / CCUG 35730 / CIP 100753 / JCM 10117 / KCTC 9821 / NBRC 16120 / NCIMB 702349 / NCTC 13040</strain>
    </source>
</reference>
<name>D5USF0_TSUPD</name>
<dbReference type="eggNOG" id="ENOG5033U14">
    <property type="taxonomic scope" value="Bacteria"/>
</dbReference>
<dbReference type="EMBL" id="CP001966">
    <property type="protein sequence ID" value="ADG77217.1"/>
    <property type="molecule type" value="Genomic_DNA"/>
</dbReference>
<evidence type="ECO:0000313" key="2">
    <source>
        <dbReference type="Proteomes" id="UP000001213"/>
    </source>
</evidence>
<accession>D5USF0</accession>